<name>A0ACB8E6V9_9SAUR</name>
<keyword evidence="2" id="KW-1185">Reference proteome</keyword>
<proteinExistence type="predicted"/>
<comment type="caution">
    <text evidence="1">The sequence shown here is derived from an EMBL/GenBank/DDBJ whole genome shotgun (WGS) entry which is preliminary data.</text>
</comment>
<reference evidence="1" key="1">
    <citation type="submission" date="2021-08" db="EMBL/GenBank/DDBJ databases">
        <title>The first chromosome-level gecko genome reveals the dynamic sex chromosomes of Neotropical dwarf geckos (Sphaerodactylidae: Sphaerodactylus).</title>
        <authorList>
            <person name="Pinto B.J."/>
            <person name="Keating S.E."/>
            <person name="Gamble T."/>
        </authorList>
    </citation>
    <scope>NUCLEOTIDE SEQUENCE</scope>
    <source>
        <strain evidence="1">TG3544</strain>
    </source>
</reference>
<sequence>MIYTDPKEQQKLDWYKFFMGTVSVRPCVLYHITKYSSSSYDTSFFMPTSRNKIRIYVASRRTVATICLDRTKVLKKHSNMDAANPVEGTGGCRLLPQSPSTSSIIRLLKYYA</sequence>
<dbReference type="Proteomes" id="UP000827872">
    <property type="component" value="Linkage Group LG10"/>
</dbReference>
<evidence type="ECO:0000313" key="2">
    <source>
        <dbReference type="Proteomes" id="UP000827872"/>
    </source>
</evidence>
<accession>A0ACB8E6V9</accession>
<organism evidence="1 2">
    <name type="scientific">Sphaerodactylus townsendi</name>
    <dbReference type="NCBI Taxonomy" id="933632"/>
    <lineage>
        <taxon>Eukaryota</taxon>
        <taxon>Metazoa</taxon>
        <taxon>Chordata</taxon>
        <taxon>Craniata</taxon>
        <taxon>Vertebrata</taxon>
        <taxon>Euteleostomi</taxon>
        <taxon>Lepidosauria</taxon>
        <taxon>Squamata</taxon>
        <taxon>Bifurcata</taxon>
        <taxon>Gekkota</taxon>
        <taxon>Sphaerodactylidae</taxon>
        <taxon>Sphaerodactylus</taxon>
    </lineage>
</organism>
<protein>
    <submittedName>
        <fullName evidence="1">Uncharacterized protein</fullName>
    </submittedName>
</protein>
<dbReference type="EMBL" id="CM037623">
    <property type="protein sequence ID" value="KAH7988149.1"/>
    <property type="molecule type" value="Genomic_DNA"/>
</dbReference>
<gene>
    <name evidence="1" type="ORF">K3G42_009049</name>
</gene>
<evidence type="ECO:0000313" key="1">
    <source>
        <dbReference type="EMBL" id="KAH7988149.1"/>
    </source>
</evidence>